<dbReference type="Proteomes" id="UP000030752">
    <property type="component" value="Unassembled WGS sequence"/>
</dbReference>
<dbReference type="GeneID" id="19967474"/>
<dbReference type="PANTHER" id="PTHR38788">
    <property type="entry name" value="CLR5 DOMAIN-CONTAINING PROTEIN"/>
    <property type="match status" value="1"/>
</dbReference>
<dbReference type="Pfam" id="PF14420">
    <property type="entry name" value="Clr5"/>
    <property type="match status" value="1"/>
</dbReference>
<feature type="compositionally biased region" description="Pro residues" evidence="1">
    <location>
        <begin position="435"/>
        <end position="447"/>
    </location>
</feature>
<dbReference type="EMBL" id="KB822711">
    <property type="protein sequence ID" value="ETN45953.1"/>
    <property type="molecule type" value="Genomic_DNA"/>
</dbReference>
<dbReference type="HOGENOM" id="CLU_568600_0_0_1"/>
<evidence type="ECO:0000256" key="1">
    <source>
        <dbReference type="SAM" id="MobiDB-lite"/>
    </source>
</evidence>
<sequence length="480" mass="53978">MQDFHQEYDFLATKKQWKDQLVRWAFRKRLNKEDSARICHLYRQGAQQGRDRTVYFNREPKTLEDIRAYIRKSPLVATEEDLLQYLDVDNRSPYITWLDTDPDPATSPGHLLSVPAADQPSEIAASHEQFRVDWTARDHSPFDDQLAREVHLEAIPQAPAVTSARRPESGIENIMSQSLLVANKLSDARRNRKFTPSLSTPLAVSARPYPDLLWQAMDMMAWLQVSFNVVLLALDYFDQISLSERIASGYVFWARVIISLKLAHTLLEDHPFTSHFWSRVLDKHGISSSTGFRLEREILANPDFHPLPAQADWELMSYEARGATRAYLHTISSALQTDNPAGVAGGDAVVQPNPPDTKQKPESATVWDAHKDVIRSLYLDQNCTLRQIMDTMQKQRGFTASERAYRQKLHEWGIRKNGPSFPGTGILQQNGGSRLPPPPPPPPPPSWPFSSTPQRDLLALTTGQSDDGAGAGAGAGAPRT</sequence>
<evidence type="ECO:0000313" key="4">
    <source>
        <dbReference type="Proteomes" id="UP000030752"/>
    </source>
</evidence>
<reference evidence="3 4" key="1">
    <citation type="submission" date="2013-03" db="EMBL/GenBank/DDBJ databases">
        <title>The Genome Sequence of Phialophora europaea CBS 101466.</title>
        <authorList>
            <consortium name="The Broad Institute Genomics Platform"/>
            <person name="Cuomo C."/>
            <person name="de Hoog S."/>
            <person name="Gorbushina A."/>
            <person name="Walker B."/>
            <person name="Young S.K."/>
            <person name="Zeng Q."/>
            <person name="Gargeya S."/>
            <person name="Fitzgerald M."/>
            <person name="Haas B."/>
            <person name="Abouelleil A."/>
            <person name="Allen A.W."/>
            <person name="Alvarado L."/>
            <person name="Arachchi H.M."/>
            <person name="Berlin A.M."/>
            <person name="Chapman S.B."/>
            <person name="Gainer-Dewar J."/>
            <person name="Goldberg J."/>
            <person name="Griggs A."/>
            <person name="Gujja S."/>
            <person name="Hansen M."/>
            <person name="Howarth C."/>
            <person name="Imamovic A."/>
            <person name="Ireland A."/>
            <person name="Larimer J."/>
            <person name="McCowan C."/>
            <person name="Murphy C."/>
            <person name="Pearson M."/>
            <person name="Poon T.W."/>
            <person name="Priest M."/>
            <person name="Roberts A."/>
            <person name="Saif S."/>
            <person name="Shea T."/>
            <person name="Sisk P."/>
            <person name="Sykes S."/>
            <person name="Wortman J."/>
            <person name="Nusbaum C."/>
            <person name="Birren B."/>
        </authorList>
    </citation>
    <scope>NUCLEOTIDE SEQUENCE [LARGE SCALE GENOMIC DNA]</scope>
    <source>
        <strain evidence="3 4">CBS 101466</strain>
    </source>
</reference>
<organism evidence="3 4">
    <name type="scientific">Cyphellophora europaea (strain CBS 101466)</name>
    <name type="common">Phialophora europaea</name>
    <dbReference type="NCBI Taxonomy" id="1220924"/>
    <lineage>
        <taxon>Eukaryota</taxon>
        <taxon>Fungi</taxon>
        <taxon>Dikarya</taxon>
        <taxon>Ascomycota</taxon>
        <taxon>Pezizomycotina</taxon>
        <taxon>Eurotiomycetes</taxon>
        <taxon>Chaetothyriomycetidae</taxon>
        <taxon>Chaetothyriales</taxon>
        <taxon>Cyphellophoraceae</taxon>
        <taxon>Cyphellophora</taxon>
    </lineage>
</organism>
<dbReference type="PANTHER" id="PTHR38788:SF3">
    <property type="entry name" value="CLR5 DOMAIN-CONTAINING PROTEIN"/>
    <property type="match status" value="1"/>
</dbReference>
<feature type="region of interest" description="Disordered" evidence="1">
    <location>
        <begin position="411"/>
        <end position="480"/>
    </location>
</feature>
<dbReference type="VEuPathDB" id="FungiDB:HMPREF1541_00135"/>
<accession>W2SD62</accession>
<dbReference type="InterPro" id="IPR025676">
    <property type="entry name" value="Clr5_dom"/>
</dbReference>
<keyword evidence="4" id="KW-1185">Reference proteome</keyword>
<proteinExistence type="predicted"/>
<dbReference type="RefSeq" id="XP_008710665.1">
    <property type="nucleotide sequence ID" value="XM_008712443.1"/>
</dbReference>
<evidence type="ECO:0000259" key="2">
    <source>
        <dbReference type="Pfam" id="PF14420"/>
    </source>
</evidence>
<dbReference type="InParanoid" id="W2SD62"/>
<feature type="compositionally biased region" description="Gly residues" evidence="1">
    <location>
        <begin position="469"/>
        <end position="480"/>
    </location>
</feature>
<dbReference type="AlphaFoldDB" id="W2SD62"/>
<evidence type="ECO:0000313" key="3">
    <source>
        <dbReference type="EMBL" id="ETN45953.1"/>
    </source>
</evidence>
<name>W2SD62_CYPE1</name>
<feature type="domain" description="Clr5" evidence="2">
    <location>
        <begin position="364"/>
        <end position="416"/>
    </location>
</feature>
<dbReference type="OrthoDB" id="5308957at2759"/>
<protein>
    <recommendedName>
        <fullName evidence="2">Clr5 domain-containing protein</fullName>
    </recommendedName>
</protein>
<gene>
    <name evidence="3" type="ORF">HMPREF1541_00135</name>
</gene>